<dbReference type="OrthoDB" id="2748837at2759"/>
<evidence type="ECO:0000313" key="8">
    <source>
        <dbReference type="Proteomes" id="UP000037035"/>
    </source>
</evidence>
<keyword evidence="8" id="KW-1185">Reference proteome</keyword>
<reference evidence="7 8" key="1">
    <citation type="submission" date="2015-08" db="EMBL/GenBank/DDBJ databases">
        <title>Next Generation Sequencing and Analysis of the Genome of Puccinia sorghi L Schw, the Causal Agent of Maize Common Rust.</title>
        <authorList>
            <person name="Rochi L."/>
            <person name="Burguener G."/>
            <person name="Darino M."/>
            <person name="Turjanski A."/>
            <person name="Kreff E."/>
            <person name="Dieguez M.J."/>
            <person name="Sacco F."/>
        </authorList>
    </citation>
    <scope>NUCLEOTIDE SEQUENCE [LARGE SCALE GENOMIC DNA]</scope>
    <source>
        <strain evidence="7 8">RO10H11247</strain>
    </source>
</reference>
<gene>
    <name evidence="7" type="ORF">VP01_3560g5</name>
</gene>
<evidence type="ECO:0000256" key="2">
    <source>
        <dbReference type="ARBA" id="ARBA00022723"/>
    </source>
</evidence>
<dbReference type="EMBL" id="LAVV01008569">
    <property type="protein sequence ID" value="KNZ52478.1"/>
    <property type="molecule type" value="Genomic_DNA"/>
</dbReference>
<dbReference type="SUPFAM" id="SSF53098">
    <property type="entry name" value="Ribonuclease H-like"/>
    <property type="match status" value="1"/>
</dbReference>
<comment type="subcellular location">
    <subcellularLocation>
        <location evidence="1">Nucleus</location>
    </subcellularLocation>
</comment>
<dbReference type="PANTHER" id="PTHR46481:SF10">
    <property type="entry name" value="ZINC FINGER BED DOMAIN-CONTAINING PROTEIN 39"/>
    <property type="match status" value="1"/>
</dbReference>
<organism evidence="7 8">
    <name type="scientific">Puccinia sorghi</name>
    <dbReference type="NCBI Taxonomy" id="27349"/>
    <lineage>
        <taxon>Eukaryota</taxon>
        <taxon>Fungi</taxon>
        <taxon>Dikarya</taxon>
        <taxon>Basidiomycota</taxon>
        <taxon>Pucciniomycotina</taxon>
        <taxon>Pucciniomycetes</taxon>
        <taxon>Pucciniales</taxon>
        <taxon>Pucciniaceae</taxon>
        <taxon>Puccinia</taxon>
    </lineage>
</organism>
<dbReference type="GO" id="GO:0008270">
    <property type="term" value="F:zinc ion binding"/>
    <property type="evidence" value="ECO:0007669"/>
    <property type="project" value="UniProtKB-KW"/>
</dbReference>
<keyword evidence="5" id="KW-0539">Nucleus</keyword>
<dbReference type="GO" id="GO:0005634">
    <property type="term" value="C:nucleus"/>
    <property type="evidence" value="ECO:0007669"/>
    <property type="project" value="UniProtKB-SubCell"/>
</dbReference>
<dbReference type="InterPro" id="IPR052035">
    <property type="entry name" value="ZnF_BED_domain_contain"/>
</dbReference>
<comment type="caution">
    <text evidence="7">The sequence shown here is derived from an EMBL/GenBank/DDBJ whole genome shotgun (WGS) entry which is preliminary data.</text>
</comment>
<evidence type="ECO:0000313" key="7">
    <source>
        <dbReference type="EMBL" id="KNZ52478.1"/>
    </source>
</evidence>
<accession>A0A0L6UVC7</accession>
<evidence type="ECO:0000256" key="6">
    <source>
        <dbReference type="SAM" id="Phobius"/>
    </source>
</evidence>
<keyword evidence="4" id="KW-0862">Zinc</keyword>
<dbReference type="InterPro" id="IPR012337">
    <property type="entry name" value="RNaseH-like_sf"/>
</dbReference>
<sequence>MSMKRFDVDGEAANNKKTTKAAYTKTCSQTSVKKSWCWTHFQDSPNTNVAIFQVMIKNYKCGQERSIRGSTKNFHKHLLKKHRLVDPKLNKKIDKTQADIAKYLLNGQMACKASFFLIFFLFLILFCTTLTDLRRSSLNSTTCHSGAREGQPPISPPLWGSLAHFIDHNFQMIDLTVSITPVQVLIRITFNLGQHTGKNFINLFYCVLEEYDCLKKINTITDDNASMNCKMAQELSKMLPSFNTHTHLLGCIAHVINLGAKAGLAVLGTIYEEDVREISIAELDSEQNLMSIL</sequence>
<feature type="transmembrane region" description="Helical" evidence="6">
    <location>
        <begin position="113"/>
        <end position="131"/>
    </location>
</feature>
<proteinExistence type="predicted"/>
<dbReference type="Proteomes" id="UP000037035">
    <property type="component" value="Unassembled WGS sequence"/>
</dbReference>
<keyword evidence="3" id="KW-0863">Zinc-finger</keyword>
<dbReference type="PANTHER" id="PTHR46481">
    <property type="entry name" value="ZINC FINGER BED DOMAIN-CONTAINING PROTEIN 4"/>
    <property type="match status" value="1"/>
</dbReference>
<evidence type="ECO:0000256" key="3">
    <source>
        <dbReference type="ARBA" id="ARBA00022771"/>
    </source>
</evidence>
<protein>
    <recommendedName>
        <fullName evidence="9">BED-type domain-containing protein</fullName>
    </recommendedName>
</protein>
<keyword evidence="6" id="KW-0472">Membrane</keyword>
<name>A0A0L6UVC7_9BASI</name>
<keyword evidence="2" id="KW-0479">Metal-binding</keyword>
<keyword evidence="6" id="KW-1133">Transmembrane helix</keyword>
<dbReference type="VEuPathDB" id="FungiDB:VP01_3560g5"/>
<evidence type="ECO:0008006" key="9">
    <source>
        <dbReference type="Google" id="ProtNLM"/>
    </source>
</evidence>
<evidence type="ECO:0000256" key="1">
    <source>
        <dbReference type="ARBA" id="ARBA00004123"/>
    </source>
</evidence>
<evidence type="ECO:0000256" key="4">
    <source>
        <dbReference type="ARBA" id="ARBA00022833"/>
    </source>
</evidence>
<evidence type="ECO:0000256" key="5">
    <source>
        <dbReference type="ARBA" id="ARBA00023242"/>
    </source>
</evidence>
<keyword evidence="6" id="KW-0812">Transmembrane</keyword>
<dbReference type="AlphaFoldDB" id="A0A0L6UVC7"/>